<dbReference type="EMBL" id="CP002009">
    <property type="protein sequence ID" value="ADG13279.1"/>
    <property type="molecule type" value="Genomic_DNA"/>
</dbReference>
<dbReference type="PROSITE" id="PS50890">
    <property type="entry name" value="PUA"/>
    <property type="match status" value="1"/>
</dbReference>
<dbReference type="PANTHER" id="PTHR42873:SF1">
    <property type="entry name" value="S-ADENOSYLMETHIONINE-DEPENDENT METHYLTRANSFERASE DOMAIN-CONTAINING PROTEIN"/>
    <property type="match status" value="1"/>
</dbReference>
<dbReference type="RefSeq" id="WP_013100025.1">
    <property type="nucleotide sequence ID" value="NC_014122.1"/>
</dbReference>
<comment type="subcellular location">
    <subcellularLocation>
        <location evidence="1">Cytoplasm</location>
    </subcellularLocation>
</comment>
<gene>
    <name evidence="7" type="ordered locus">Metin_0610</name>
</gene>
<name>D5VRS6_METIM</name>
<keyword evidence="5" id="KW-0949">S-adenosyl-L-methionine</keyword>
<dbReference type="STRING" id="573063.Metin_0610"/>
<dbReference type="InterPro" id="IPR019614">
    <property type="entry name" value="SAM-dep_methyl-trfase"/>
</dbReference>
<dbReference type="KEGG" id="mif:Metin_0610"/>
<dbReference type="HOGENOM" id="CLU_014042_0_0_2"/>
<dbReference type="GO" id="GO:0003723">
    <property type="term" value="F:RNA binding"/>
    <property type="evidence" value="ECO:0007669"/>
    <property type="project" value="InterPro"/>
</dbReference>
<dbReference type="GO" id="GO:0032259">
    <property type="term" value="P:methylation"/>
    <property type="evidence" value="ECO:0007669"/>
    <property type="project" value="UniProtKB-KW"/>
</dbReference>
<dbReference type="Proteomes" id="UP000002061">
    <property type="component" value="Chromosome"/>
</dbReference>
<evidence type="ECO:0000256" key="4">
    <source>
        <dbReference type="ARBA" id="ARBA00022679"/>
    </source>
</evidence>
<dbReference type="PANTHER" id="PTHR42873">
    <property type="entry name" value="RIBOSOMAL RNA LARGE SUBUNIT METHYLTRANSFERASE"/>
    <property type="match status" value="1"/>
</dbReference>
<protein>
    <recommendedName>
        <fullName evidence="6">PUA domain-containing protein</fullName>
    </recommendedName>
</protein>
<sequence length="381" mass="44807">MIEIDKRAYQSIKNFSRIIYRKVIKNKEELPEHEDIIELYYNGKFVAKAIYNPKSVIIKILTTEREEIDYNFFYKRIERAKYYREEVLNYKDVYRWIYAEADSLPNIIFDKYNELGALQLMSKLIERRYLKDLVNAFFDLSNLESIYVKKGKKGEKIKERVFGNKEKKETIIKEGEAKFIVNVKGHKTGFFLDQRENRLALEKFIKPGDRVLDVFCYTGGFSVHAAIRGAYVTGIDLSKKALSVAEQNMEINNIPKDRYEFIEGNAFEILTDLADRGEKYDVVILDPPAFTRDEDDIKRALKAYSTINYLGIKLAKRIFVTCSCSHHIDKEMFKRVVFSSAFRAKKNMFLIEYRGQAPDHPIDIANKNLEYLKCIFFYVKN</sequence>
<dbReference type="InterPro" id="IPR002478">
    <property type="entry name" value="PUA"/>
</dbReference>
<dbReference type="Gene3D" id="2.30.130.10">
    <property type="entry name" value="PUA domain"/>
    <property type="match status" value="1"/>
</dbReference>
<keyword evidence="8" id="KW-1185">Reference proteome</keyword>
<evidence type="ECO:0000256" key="5">
    <source>
        <dbReference type="ARBA" id="ARBA00022691"/>
    </source>
</evidence>
<evidence type="ECO:0000313" key="8">
    <source>
        <dbReference type="Proteomes" id="UP000002061"/>
    </source>
</evidence>
<dbReference type="InterPro" id="IPR041532">
    <property type="entry name" value="RlmI-like_PUA"/>
</dbReference>
<dbReference type="SMART" id="SM00359">
    <property type="entry name" value="PUA"/>
    <property type="match status" value="1"/>
</dbReference>
<reference evidence="7" key="1">
    <citation type="submission" date="2010-04" db="EMBL/GenBank/DDBJ databases">
        <title>Complete sequence of Methanocaldococcus infernus ME.</title>
        <authorList>
            <consortium name="US DOE Joint Genome Institute"/>
            <person name="Lucas S."/>
            <person name="Copeland A."/>
            <person name="Lapidus A."/>
            <person name="Cheng J.-F."/>
            <person name="Bruce D."/>
            <person name="Goodwin L."/>
            <person name="Pitluck S."/>
            <person name="Munk A.C."/>
            <person name="Detter J.C."/>
            <person name="Han C."/>
            <person name="Tapia R."/>
            <person name="Land M."/>
            <person name="Hauser L."/>
            <person name="Kyrpides N."/>
            <person name="Mikhailova N."/>
            <person name="Sieprawska-Lupa M."/>
            <person name="Whitman W.B."/>
            <person name="Woyke T."/>
        </authorList>
    </citation>
    <scope>NUCLEOTIDE SEQUENCE [LARGE SCALE GENOMIC DNA]</scope>
    <source>
        <strain evidence="7">ME</strain>
    </source>
</reference>
<dbReference type="GeneID" id="9131617"/>
<keyword evidence="2" id="KW-0963">Cytoplasm</keyword>
<dbReference type="AlphaFoldDB" id="D5VRS6"/>
<evidence type="ECO:0000256" key="3">
    <source>
        <dbReference type="ARBA" id="ARBA00022603"/>
    </source>
</evidence>
<dbReference type="CDD" id="cd21153">
    <property type="entry name" value="PUA_RlmI"/>
    <property type="match status" value="1"/>
</dbReference>
<dbReference type="CDD" id="cd11572">
    <property type="entry name" value="RlmI_M_like"/>
    <property type="match status" value="1"/>
</dbReference>
<dbReference type="Gene3D" id="3.40.50.150">
    <property type="entry name" value="Vaccinia Virus protein VP39"/>
    <property type="match status" value="1"/>
</dbReference>
<evidence type="ECO:0000259" key="6">
    <source>
        <dbReference type="SMART" id="SM00359"/>
    </source>
</evidence>
<organism evidence="7 8">
    <name type="scientific">Methanocaldococcus infernus (strain DSM 11812 / JCM 15783 / ME)</name>
    <dbReference type="NCBI Taxonomy" id="573063"/>
    <lineage>
        <taxon>Archaea</taxon>
        <taxon>Methanobacteriati</taxon>
        <taxon>Methanobacteriota</taxon>
        <taxon>Methanomada group</taxon>
        <taxon>Methanococci</taxon>
        <taxon>Methanococcales</taxon>
        <taxon>Methanocaldococcaceae</taxon>
        <taxon>Methanocaldococcus</taxon>
    </lineage>
</organism>
<dbReference type="Pfam" id="PF17785">
    <property type="entry name" value="PUA_3"/>
    <property type="match status" value="1"/>
</dbReference>
<feature type="domain" description="PUA" evidence="6">
    <location>
        <begin position="2"/>
        <end position="82"/>
    </location>
</feature>
<accession>D5VRS6</accession>
<dbReference type="GO" id="GO:0005737">
    <property type="term" value="C:cytoplasm"/>
    <property type="evidence" value="ECO:0007669"/>
    <property type="project" value="UniProtKB-SubCell"/>
</dbReference>
<evidence type="ECO:0000256" key="2">
    <source>
        <dbReference type="ARBA" id="ARBA00022490"/>
    </source>
</evidence>
<evidence type="ECO:0000256" key="1">
    <source>
        <dbReference type="ARBA" id="ARBA00004496"/>
    </source>
</evidence>
<dbReference type="OrthoDB" id="190449at2157"/>
<dbReference type="Pfam" id="PF10672">
    <property type="entry name" value="Methyltrans_SAM"/>
    <property type="match status" value="1"/>
</dbReference>
<evidence type="ECO:0000313" key="7">
    <source>
        <dbReference type="EMBL" id="ADG13279.1"/>
    </source>
</evidence>
<dbReference type="SUPFAM" id="SSF53335">
    <property type="entry name" value="S-adenosyl-L-methionine-dependent methyltransferases"/>
    <property type="match status" value="1"/>
</dbReference>
<dbReference type="GO" id="GO:0008168">
    <property type="term" value="F:methyltransferase activity"/>
    <property type="evidence" value="ECO:0007669"/>
    <property type="project" value="UniProtKB-KW"/>
</dbReference>
<dbReference type="InterPro" id="IPR029063">
    <property type="entry name" value="SAM-dependent_MTases_sf"/>
</dbReference>
<keyword evidence="3" id="KW-0489">Methyltransferase</keyword>
<keyword evidence="4" id="KW-0808">Transferase</keyword>
<dbReference type="eggNOG" id="arCOG00032">
    <property type="taxonomic scope" value="Archaea"/>
</dbReference>
<dbReference type="Gene3D" id="3.30.750.80">
    <property type="entry name" value="RNA methyltransferase domain (HRMD) like"/>
    <property type="match status" value="1"/>
</dbReference>
<proteinExistence type="predicted"/>
<dbReference type="InterPro" id="IPR036974">
    <property type="entry name" value="PUA_sf"/>
</dbReference>
<dbReference type="CDD" id="cd02440">
    <property type="entry name" value="AdoMet_MTases"/>
    <property type="match status" value="1"/>
</dbReference>